<dbReference type="Proteomes" id="UP001162480">
    <property type="component" value="Chromosome 17"/>
</dbReference>
<evidence type="ECO:0000313" key="1">
    <source>
        <dbReference type="EMBL" id="CAI9735537.1"/>
    </source>
</evidence>
<dbReference type="EMBL" id="OX597830">
    <property type="protein sequence ID" value="CAI9735537.1"/>
    <property type="molecule type" value="Genomic_DNA"/>
</dbReference>
<keyword evidence="2" id="KW-1185">Reference proteome</keyword>
<gene>
    <name evidence="1" type="ORF">OCTVUL_1B004171</name>
</gene>
<name>A0AA36BKQ7_OCTVU</name>
<dbReference type="AlphaFoldDB" id="A0AA36BKQ7"/>
<proteinExistence type="predicted"/>
<sequence>MKLTAPPPHPPKIAGLVTELERIVIIGVKQGWRICRFIRMSFYILGSNLIEVVFAFNPSGVDKINYRSSTGVDLIDYPHSVNVCPCIYVRDPNRKLFWNMFGNNS</sequence>
<organism evidence="1 2">
    <name type="scientific">Octopus vulgaris</name>
    <name type="common">Common octopus</name>
    <dbReference type="NCBI Taxonomy" id="6645"/>
    <lineage>
        <taxon>Eukaryota</taxon>
        <taxon>Metazoa</taxon>
        <taxon>Spiralia</taxon>
        <taxon>Lophotrochozoa</taxon>
        <taxon>Mollusca</taxon>
        <taxon>Cephalopoda</taxon>
        <taxon>Coleoidea</taxon>
        <taxon>Octopodiformes</taxon>
        <taxon>Octopoda</taxon>
        <taxon>Incirrata</taxon>
        <taxon>Octopodidae</taxon>
        <taxon>Octopus</taxon>
    </lineage>
</organism>
<protein>
    <submittedName>
        <fullName evidence="1">Uncharacterized protein</fullName>
    </submittedName>
</protein>
<accession>A0AA36BKQ7</accession>
<reference evidence="1" key="1">
    <citation type="submission" date="2023-08" db="EMBL/GenBank/DDBJ databases">
        <authorList>
            <person name="Alioto T."/>
            <person name="Alioto T."/>
            <person name="Gomez Garrido J."/>
        </authorList>
    </citation>
    <scope>NUCLEOTIDE SEQUENCE</scope>
</reference>
<evidence type="ECO:0000313" key="2">
    <source>
        <dbReference type="Proteomes" id="UP001162480"/>
    </source>
</evidence>